<dbReference type="AlphaFoldDB" id="K0T7P2"/>
<dbReference type="EMBL" id="AGNL01003380">
    <property type="protein sequence ID" value="EJK74783.1"/>
    <property type="molecule type" value="Genomic_DNA"/>
</dbReference>
<keyword evidence="2" id="KW-1185">Reference proteome</keyword>
<sequence length="177" mass="19292">MKTSLKGEAEKRSCMRTSSAFRTQSYFPPWARSPGSIEVRLSTLSALGRHNDDRESRAPPWPPLGYSDGSTAAVIYQTSRKKAVAIEVRCGIELSPCSVACPSGTIYTSFWPYLLGASRWHLGGTSVGWPPVRLQVCRSDDQTTAAAAGMTSSISLLSMLPTAVRWRLVVEEHFAAP</sequence>
<accession>K0T7P2</accession>
<reference evidence="1 2" key="1">
    <citation type="journal article" date="2012" name="Genome Biol.">
        <title>Genome and low-iron response of an oceanic diatom adapted to chronic iron limitation.</title>
        <authorList>
            <person name="Lommer M."/>
            <person name="Specht M."/>
            <person name="Roy A.S."/>
            <person name="Kraemer L."/>
            <person name="Andreson R."/>
            <person name="Gutowska M.A."/>
            <person name="Wolf J."/>
            <person name="Bergner S.V."/>
            <person name="Schilhabel M.B."/>
            <person name="Klostermeier U.C."/>
            <person name="Beiko R.G."/>
            <person name="Rosenstiel P."/>
            <person name="Hippler M."/>
            <person name="Laroche J."/>
        </authorList>
    </citation>
    <scope>NUCLEOTIDE SEQUENCE [LARGE SCALE GENOMIC DNA]</scope>
    <source>
        <strain evidence="1 2">CCMP1005</strain>
    </source>
</reference>
<evidence type="ECO:0000313" key="1">
    <source>
        <dbReference type="EMBL" id="EJK74783.1"/>
    </source>
</evidence>
<name>K0T7P2_THAOC</name>
<proteinExistence type="predicted"/>
<comment type="caution">
    <text evidence="1">The sequence shown here is derived from an EMBL/GenBank/DDBJ whole genome shotgun (WGS) entry which is preliminary data.</text>
</comment>
<dbReference type="Proteomes" id="UP000266841">
    <property type="component" value="Unassembled WGS sequence"/>
</dbReference>
<evidence type="ECO:0000313" key="2">
    <source>
        <dbReference type="Proteomes" id="UP000266841"/>
    </source>
</evidence>
<gene>
    <name evidence="1" type="ORF">THAOC_03524</name>
</gene>
<protein>
    <submittedName>
        <fullName evidence="1">Uncharacterized protein</fullName>
    </submittedName>
</protein>
<organism evidence="1 2">
    <name type="scientific">Thalassiosira oceanica</name>
    <name type="common">Marine diatom</name>
    <dbReference type="NCBI Taxonomy" id="159749"/>
    <lineage>
        <taxon>Eukaryota</taxon>
        <taxon>Sar</taxon>
        <taxon>Stramenopiles</taxon>
        <taxon>Ochrophyta</taxon>
        <taxon>Bacillariophyta</taxon>
        <taxon>Coscinodiscophyceae</taxon>
        <taxon>Thalassiosirophycidae</taxon>
        <taxon>Thalassiosirales</taxon>
        <taxon>Thalassiosiraceae</taxon>
        <taxon>Thalassiosira</taxon>
    </lineage>
</organism>